<proteinExistence type="predicted"/>
<protein>
    <submittedName>
        <fullName evidence="1">Uncharacterized protein</fullName>
    </submittedName>
</protein>
<dbReference type="EMBL" id="JAFBMS010000416">
    <property type="protein sequence ID" value="KAG9330952.1"/>
    <property type="molecule type" value="Genomic_DNA"/>
</dbReference>
<evidence type="ECO:0000313" key="2">
    <source>
        <dbReference type="Proteomes" id="UP000824540"/>
    </source>
</evidence>
<dbReference type="OrthoDB" id="2250192at2759"/>
<organism evidence="1 2">
    <name type="scientific">Albula glossodonta</name>
    <name type="common">roundjaw bonefish</name>
    <dbReference type="NCBI Taxonomy" id="121402"/>
    <lineage>
        <taxon>Eukaryota</taxon>
        <taxon>Metazoa</taxon>
        <taxon>Chordata</taxon>
        <taxon>Craniata</taxon>
        <taxon>Vertebrata</taxon>
        <taxon>Euteleostomi</taxon>
        <taxon>Actinopterygii</taxon>
        <taxon>Neopterygii</taxon>
        <taxon>Teleostei</taxon>
        <taxon>Albuliformes</taxon>
        <taxon>Albulidae</taxon>
        <taxon>Albula</taxon>
    </lineage>
</organism>
<keyword evidence="2" id="KW-1185">Reference proteome</keyword>
<feature type="non-terminal residue" evidence="1">
    <location>
        <position position="190"/>
    </location>
</feature>
<gene>
    <name evidence="1" type="ORF">JZ751_021433</name>
</gene>
<name>A0A8T2MZS6_9TELE</name>
<comment type="caution">
    <text evidence="1">The sequence shown here is derived from an EMBL/GenBank/DDBJ whole genome shotgun (WGS) entry which is preliminary data.</text>
</comment>
<accession>A0A8T2MZS6</accession>
<sequence>VEMAPLSTSLAEEGGFLAPDEAAVLKESIAGHQCHVDKLLLIGPVLDPHSQEGATMRCSYSAVEQRYHAIKEGVKGHSAALEEAISQSSQFYDKLEPLLETLERAVQRLRQRPPVAVELERIREQLAVHRAAGQELDKLLPSYNALCSRGDDPTAHGVYGYLDNAGVELRNMPAVGKELSTVRQQLQDLK</sequence>
<reference evidence="1" key="1">
    <citation type="thesis" date="2021" institute="BYU ScholarsArchive" country="Provo, UT, USA">
        <title>Applications of and Algorithms for Genome Assembly and Genomic Analyses with an Emphasis on Marine Teleosts.</title>
        <authorList>
            <person name="Pickett B.D."/>
        </authorList>
    </citation>
    <scope>NUCLEOTIDE SEQUENCE</scope>
    <source>
        <strain evidence="1">HI-2016</strain>
    </source>
</reference>
<feature type="non-terminal residue" evidence="1">
    <location>
        <position position="1"/>
    </location>
</feature>
<dbReference type="SUPFAM" id="SSF46966">
    <property type="entry name" value="Spectrin repeat"/>
    <property type="match status" value="1"/>
</dbReference>
<evidence type="ECO:0000313" key="1">
    <source>
        <dbReference type="EMBL" id="KAG9330952.1"/>
    </source>
</evidence>
<dbReference type="AlphaFoldDB" id="A0A8T2MZS6"/>
<dbReference type="Gene3D" id="1.20.58.60">
    <property type="match status" value="1"/>
</dbReference>
<dbReference type="Proteomes" id="UP000824540">
    <property type="component" value="Unassembled WGS sequence"/>
</dbReference>